<reference evidence="3" key="1">
    <citation type="journal article" date="2023" name="Mol. Biol. Evol.">
        <title>Third-Generation Sequencing Reveals the Adaptive Role of the Epigenome in Three Deep-Sea Polychaetes.</title>
        <authorList>
            <person name="Perez M."/>
            <person name="Aroh O."/>
            <person name="Sun Y."/>
            <person name="Lan Y."/>
            <person name="Juniper S.K."/>
            <person name="Young C.R."/>
            <person name="Angers B."/>
            <person name="Qian P.Y."/>
        </authorList>
    </citation>
    <scope>NUCLEOTIDE SEQUENCE</scope>
    <source>
        <strain evidence="3">R07B-5</strain>
    </source>
</reference>
<name>A0AAD9KUR3_RIDPI</name>
<dbReference type="InterPro" id="IPR025946">
    <property type="entry name" value="CABIT_dom"/>
</dbReference>
<accession>A0AAD9KUR3</accession>
<feature type="region of interest" description="Disordered" evidence="1">
    <location>
        <begin position="347"/>
        <end position="375"/>
    </location>
</feature>
<feature type="domain" description="CABIT" evidence="2">
    <location>
        <begin position="90"/>
        <end position="313"/>
    </location>
</feature>
<feature type="compositionally biased region" description="Low complexity" evidence="1">
    <location>
        <begin position="360"/>
        <end position="375"/>
    </location>
</feature>
<feature type="region of interest" description="Disordered" evidence="1">
    <location>
        <begin position="448"/>
        <end position="488"/>
    </location>
</feature>
<dbReference type="Proteomes" id="UP001209878">
    <property type="component" value="Unassembled WGS sequence"/>
</dbReference>
<protein>
    <recommendedName>
        <fullName evidence="2">CABIT domain-containing protein</fullName>
    </recommendedName>
</protein>
<feature type="compositionally biased region" description="Basic and acidic residues" evidence="1">
    <location>
        <begin position="458"/>
        <end position="488"/>
    </location>
</feature>
<evidence type="ECO:0000313" key="3">
    <source>
        <dbReference type="EMBL" id="KAK2177695.1"/>
    </source>
</evidence>
<dbReference type="EMBL" id="JAODUO010000583">
    <property type="protein sequence ID" value="KAK2177695.1"/>
    <property type="molecule type" value="Genomic_DNA"/>
</dbReference>
<evidence type="ECO:0000313" key="4">
    <source>
        <dbReference type="Proteomes" id="UP001209878"/>
    </source>
</evidence>
<comment type="caution">
    <text evidence="3">The sequence shown here is derived from an EMBL/GenBank/DDBJ whole genome shotgun (WGS) entry which is preliminary data.</text>
</comment>
<evidence type="ECO:0000256" key="1">
    <source>
        <dbReference type="SAM" id="MobiDB-lite"/>
    </source>
</evidence>
<dbReference type="Pfam" id="PF12736">
    <property type="entry name" value="CABIT"/>
    <property type="match status" value="1"/>
</dbReference>
<organism evidence="3 4">
    <name type="scientific">Ridgeia piscesae</name>
    <name type="common">Tubeworm</name>
    <dbReference type="NCBI Taxonomy" id="27915"/>
    <lineage>
        <taxon>Eukaryota</taxon>
        <taxon>Metazoa</taxon>
        <taxon>Spiralia</taxon>
        <taxon>Lophotrochozoa</taxon>
        <taxon>Annelida</taxon>
        <taxon>Polychaeta</taxon>
        <taxon>Sedentaria</taxon>
        <taxon>Canalipalpata</taxon>
        <taxon>Sabellida</taxon>
        <taxon>Siboglinidae</taxon>
        <taxon>Ridgeia</taxon>
    </lineage>
</organism>
<gene>
    <name evidence="3" type="ORF">NP493_583g00019</name>
</gene>
<evidence type="ECO:0000259" key="2">
    <source>
        <dbReference type="Pfam" id="PF12736"/>
    </source>
</evidence>
<sequence>MADLASDAIHWGDEVTLREFVESFDGPQLIRLRCETSCRGAGEDGDALLGLGTDVDTDALFLAYSRRLRTKVYGQPLVRDGHTAEYVVGGSMLEIPKDYPGWFSVIPDGDCELQPFVSMKQVADSNCRHFLTVTTLVGFLTSTDADDNICLVAEKKVYPGEMLQVTGVASRRWKVRVNSTPSSTPETLLLKCVNKSKREISFPLAHPGRFYAIAEPRTKANDSDSDNRKTDCVNTISDIADAFQLPLNVSLVFGWTPWLRDGGNFAGQLRLLGVDRPETLVAYNFVRSKDVFVELPIGLRVKVRRATDSSQYEGSAAYKTALATCEKRTFPFVTSMKSASLVRYGARRGSTQDSTEDGAGESTENGTTDTTGEEGALVKRSGFLPMAINMDGFNPLRLFPPLDYETVPDIGALSFTDAENSVNTGATDDSFDFSFHFSVPRGYKLSKDTCGRHSMKPSKVEQEAPPLDRKRDLRESRDKEVRSREAVC</sequence>
<keyword evidence="4" id="KW-1185">Reference proteome</keyword>
<proteinExistence type="predicted"/>
<dbReference type="AlphaFoldDB" id="A0AAD9KUR3"/>